<comment type="caution">
    <text evidence="2">The sequence shown here is derived from an EMBL/GenBank/DDBJ whole genome shotgun (WGS) entry which is preliminary data.</text>
</comment>
<dbReference type="Proteomes" id="UP000241193">
    <property type="component" value="Unassembled WGS sequence"/>
</dbReference>
<reference evidence="2 3" key="2">
    <citation type="submission" date="2018-04" db="EMBL/GenBank/DDBJ databases">
        <title>Thauera lacus sp. nov., isolated from an saline lake in Inner Mongolia, China.</title>
        <authorList>
            <person name="Liang Q.-Y."/>
        </authorList>
    </citation>
    <scope>NUCLEOTIDE SEQUENCE [LARGE SCALE GENOMIC DNA]</scope>
    <source>
        <strain evidence="2 3">D20</strain>
    </source>
</reference>
<sequence>MSSRVLGQLAIVGIPGVALCGGLYALCLHYSPAAVVAVLGLIFCSVFTGVVCWLTVWRGHVRSPRFAFWAGLALAAFGLWVHWCVFAYLEFQHGKALALHLVRSGPHGWWVFFDALAEVAVQASPQRFMAGWLPAVWAVEAFLLLSIPASLSRLAATEPYSETAHRWAEKTCTGELWWAGGLSAMLGTRLAEEGVGFLLSHPRAVEHGAPAASCWWTILLECSAVEEDPDARWVSVFVLTHQRRDNGRIATERTAVLADWCVSAEDYARLSAHLGAPAPSADAEPSAGGEEEGEFATALADFENDAFESALLRVEGLLASDNAAMQADAWRLSALCLSRTGQWSRAYDAYRVLFERHPDAHTALQLATTAVMCGEVARGEQWFVTAEALNRAENAVPWADMLISILSAFASTAQWRAGLPYLVKLRQLYECSQSTDDTFLFMQRLPFLQSFFDKSLPFVRAAMGEDEVVAWYAAMRGHLDDGGRQQLDAWLNGLRAGCRPQ</sequence>
<organism evidence="2 3">
    <name type="scientific">Pseudothauera lacus</name>
    <dbReference type="NCBI Taxonomy" id="2136175"/>
    <lineage>
        <taxon>Bacteria</taxon>
        <taxon>Pseudomonadati</taxon>
        <taxon>Pseudomonadota</taxon>
        <taxon>Betaproteobacteria</taxon>
        <taxon>Rhodocyclales</taxon>
        <taxon>Zoogloeaceae</taxon>
        <taxon>Pseudothauera</taxon>
    </lineage>
</organism>
<protein>
    <recommendedName>
        <fullName evidence="4">Tetratricopeptide repeat protein</fullName>
    </recommendedName>
</protein>
<evidence type="ECO:0008006" key="4">
    <source>
        <dbReference type="Google" id="ProtNLM"/>
    </source>
</evidence>
<keyword evidence="3" id="KW-1185">Reference proteome</keyword>
<accession>A0A2T4IDX3</accession>
<evidence type="ECO:0000313" key="2">
    <source>
        <dbReference type="EMBL" id="PTD95979.1"/>
    </source>
</evidence>
<keyword evidence="1" id="KW-0472">Membrane</keyword>
<feature type="transmembrane region" description="Helical" evidence="1">
    <location>
        <begin position="66"/>
        <end position="89"/>
    </location>
</feature>
<dbReference type="AlphaFoldDB" id="A0A2T4IDX3"/>
<evidence type="ECO:0000256" key="1">
    <source>
        <dbReference type="SAM" id="Phobius"/>
    </source>
</evidence>
<proteinExistence type="predicted"/>
<evidence type="ECO:0000313" key="3">
    <source>
        <dbReference type="Proteomes" id="UP000241193"/>
    </source>
</evidence>
<name>A0A2T4IDX3_9RHOO</name>
<gene>
    <name evidence="2" type="ORF">C8261_11905</name>
</gene>
<feature type="transmembrane region" description="Helical" evidence="1">
    <location>
        <begin position="30"/>
        <end position="54"/>
    </location>
</feature>
<keyword evidence="1" id="KW-0812">Transmembrane</keyword>
<keyword evidence="1" id="KW-1133">Transmembrane helix</keyword>
<dbReference type="EMBL" id="PZKC01000009">
    <property type="protein sequence ID" value="PTD95979.1"/>
    <property type="molecule type" value="Genomic_DNA"/>
</dbReference>
<reference evidence="2 3" key="1">
    <citation type="submission" date="2018-03" db="EMBL/GenBank/DDBJ databases">
        <authorList>
            <person name="Keele B.F."/>
        </authorList>
    </citation>
    <scope>NUCLEOTIDE SEQUENCE [LARGE SCALE GENOMIC DNA]</scope>
    <source>
        <strain evidence="2 3">D20</strain>
    </source>
</reference>